<keyword evidence="2" id="KW-0812">Transmembrane</keyword>
<feature type="compositionally biased region" description="Polar residues" evidence="1">
    <location>
        <begin position="1"/>
        <end position="14"/>
    </location>
</feature>
<keyword evidence="3" id="KW-1185">Reference proteome</keyword>
<proteinExistence type="predicted"/>
<evidence type="ECO:0000313" key="4">
    <source>
        <dbReference type="RefSeq" id="XP_024939245.1"/>
    </source>
</evidence>
<dbReference type="Proteomes" id="UP000694920">
    <property type="component" value="Unplaced"/>
</dbReference>
<keyword evidence="2" id="KW-0472">Membrane</keyword>
<dbReference type="KEGG" id="ccin:107266251"/>
<protein>
    <submittedName>
        <fullName evidence="4">Uncharacterized protein LOC107266251</fullName>
    </submittedName>
</protein>
<organism evidence="3 4">
    <name type="scientific">Cephus cinctus</name>
    <name type="common">Wheat stem sawfly</name>
    <dbReference type="NCBI Taxonomy" id="211228"/>
    <lineage>
        <taxon>Eukaryota</taxon>
        <taxon>Metazoa</taxon>
        <taxon>Ecdysozoa</taxon>
        <taxon>Arthropoda</taxon>
        <taxon>Hexapoda</taxon>
        <taxon>Insecta</taxon>
        <taxon>Pterygota</taxon>
        <taxon>Neoptera</taxon>
        <taxon>Endopterygota</taxon>
        <taxon>Hymenoptera</taxon>
        <taxon>Cephoidea</taxon>
        <taxon>Cephidae</taxon>
        <taxon>Cephus</taxon>
    </lineage>
</organism>
<keyword evidence="2" id="KW-1133">Transmembrane helix</keyword>
<accession>A0AAJ7VZR8</accession>
<dbReference type="GeneID" id="107266251"/>
<dbReference type="AlphaFoldDB" id="A0AAJ7VZR8"/>
<feature type="transmembrane region" description="Helical" evidence="2">
    <location>
        <begin position="189"/>
        <end position="211"/>
    </location>
</feature>
<evidence type="ECO:0000256" key="1">
    <source>
        <dbReference type="SAM" id="MobiDB-lite"/>
    </source>
</evidence>
<reference evidence="4" key="1">
    <citation type="submission" date="2025-08" db="UniProtKB">
        <authorList>
            <consortium name="RefSeq"/>
        </authorList>
    </citation>
    <scope>IDENTIFICATION</scope>
</reference>
<name>A0AAJ7VZR8_CEPCN</name>
<feature type="region of interest" description="Disordered" evidence="1">
    <location>
        <begin position="1"/>
        <end position="20"/>
    </location>
</feature>
<evidence type="ECO:0000313" key="3">
    <source>
        <dbReference type="Proteomes" id="UP000694920"/>
    </source>
</evidence>
<dbReference type="RefSeq" id="XP_024939245.1">
    <property type="nucleotide sequence ID" value="XM_025083477.1"/>
</dbReference>
<evidence type="ECO:0000256" key="2">
    <source>
        <dbReference type="SAM" id="Phobius"/>
    </source>
</evidence>
<sequence length="305" mass="34522">MQTHRASQPGQNEMTPGGVRRLSATRVTKRNGIEGVRDIEAEAACGRLEGRRGTTPLTTASGRLGGFTRLRGSGGPRRHARREVRYPRKRFCSCEGLYVCSGMTRALSCEKEREREDYTREPLLSLPFYLPGCHCVKNSCYTTQLLFYHFFFFFFFFYSCCPRDIVLIFCSYFYSLPCTIRALSSTSTFSFLIPIPTSFVVYNSLSSLFFLKPSYRLVVVLRICEIPGTHGRGSHSGRSFDYVYPGGTHSKGRLCRRVSRYTEAAVTSTGCTTSIPRTIQDAKIVWLVYDARETPYPCNESDSIT</sequence>
<gene>
    <name evidence="4" type="primary">LOC107266251</name>
</gene>
<feature type="transmembrane region" description="Helical" evidence="2">
    <location>
        <begin position="141"/>
        <end position="158"/>
    </location>
</feature>